<reference evidence="4 5" key="1">
    <citation type="submission" date="2019-12" db="EMBL/GenBank/DDBJ databases">
        <authorList>
            <person name="Alioto T."/>
            <person name="Alioto T."/>
            <person name="Gomez Garrido J."/>
        </authorList>
    </citation>
    <scope>NUCLEOTIDE SEQUENCE [LARGE SCALE GENOMIC DNA]</scope>
</reference>
<name>A0A8S0PL92_OLEEU</name>
<protein>
    <submittedName>
        <fullName evidence="4">Cyclin-L1-1-like isoform X1</fullName>
    </submittedName>
</protein>
<dbReference type="Gramene" id="OE9A075549T1">
    <property type="protein sequence ID" value="OE9A075549C1"/>
    <property type="gene ID" value="OE9A075549"/>
</dbReference>
<dbReference type="Gene3D" id="1.10.472.10">
    <property type="entry name" value="Cyclin-like"/>
    <property type="match status" value="1"/>
</dbReference>
<evidence type="ECO:0000256" key="3">
    <source>
        <dbReference type="SAM" id="MobiDB-lite"/>
    </source>
</evidence>
<keyword evidence="1" id="KW-0132">Cell division</keyword>
<dbReference type="GO" id="GO:0006357">
    <property type="term" value="P:regulation of transcription by RNA polymerase II"/>
    <property type="evidence" value="ECO:0007669"/>
    <property type="project" value="InterPro"/>
</dbReference>
<accession>A0A8S0PL92</accession>
<dbReference type="EMBL" id="CACTIH010000104">
    <property type="protein sequence ID" value="CAA2953987.1"/>
    <property type="molecule type" value="Genomic_DNA"/>
</dbReference>
<dbReference type="GO" id="GO:0016538">
    <property type="term" value="F:cyclin-dependent protein serine/threonine kinase regulator activity"/>
    <property type="evidence" value="ECO:0007669"/>
    <property type="project" value="InterPro"/>
</dbReference>
<keyword evidence="2" id="KW-0131">Cell cycle</keyword>
<keyword evidence="5" id="KW-1185">Reference proteome</keyword>
<feature type="compositionally biased region" description="Basic residues" evidence="3">
    <location>
        <begin position="264"/>
        <end position="280"/>
    </location>
</feature>
<organism evidence="4 5">
    <name type="scientific">Olea europaea subsp. europaea</name>
    <dbReference type="NCBI Taxonomy" id="158383"/>
    <lineage>
        <taxon>Eukaryota</taxon>
        <taxon>Viridiplantae</taxon>
        <taxon>Streptophyta</taxon>
        <taxon>Embryophyta</taxon>
        <taxon>Tracheophyta</taxon>
        <taxon>Spermatophyta</taxon>
        <taxon>Magnoliopsida</taxon>
        <taxon>eudicotyledons</taxon>
        <taxon>Gunneridae</taxon>
        <taxon>Pentapetalae</taxon>
        <taxon>asterids</taxon>
        <taxon>lamiids</taxon>
        <taxon>Lamiales</taxon>
        <taxon>Oleaceae</taxon>
        <taxon>Oleeae</taxon>
        <taxon>Olea</taxon>
    </lineage>
</organism>
<evidence type="ECO:0000313" key="5">
    <source>
        <dbReference type="Proteomes" id="UP000594638"/>
    </source>
</evidence>
<dbReference type="Proteomes" id="UP000594638">
    <property type="component" value="Unassembled WGS sequence"/>
</dbReference>
<dbReference type="FunFam" id="1.10.472.10:FF:000031">
    <property type="entry name" value="cyclin-L1-1-like isoform X1"/>
    <property type="match status" value="1"/>
</dbReference>
<evidence type="ECO:0000313" key="4">
    <source>
        <dbReference type="EMBL" id="CAA2953987.1"/>
    </source>
</evidence>
<dbReference type="OrthoDB" id="10264655at2759"/>
<gene>
    <name evidence="4" type="ORF">OLEA9_A075549</name>
</gene>
<feature type="compositionally biased region" description="Basic and acidic residues" evidence="3">
    <location>
        <begin position="184"/>
        <end position="263"/>
    </location>
</feature>
<evidence type="ECO:0000256" key="1">
    <source>
        <dbReference type="ARBA" id="ARBA00022618"/>
    </source>
</evidence>
<proteinExistence type="predicted"/>
<feature type="region of interest" description="Disordered" evidence="3">
    <location>
        <begin position="108"/>
        <end position="150"/>
    </location>
</feature>
<dbReference type="InterPro" id="IPR036915">
    <property type="entry name" value="Cyclin-like_sf"/>
</dbReference>
<dbReference type="PANTHER" id="PTHR10026">
    <property type="entry name" value="CYCLIN"/>
    <property type="match status" value="1"/>
</dbReference>
<feature type="compositionally biased region" description="Polar residues" evidence="3">
    <location>
        <begin position="134"/>
        <end position="147"/>
    </location>
</feature>
<comment type="caution">
    <text evidence="4">The sequence shown here is derived from an EMBL/GenBank/DDBJ whole genome shotgun (WGS) entry which is preliminary data.</text>
</comment>
<feature type="region of interest" description="Disordered" evidence="3">
    <location>
        <begin position="165"/>
        <end position="280"/>
    </location>
</feature>
<dbReference type="InterPro" id="IPR043198">
    <property type="entry name" value="Cyclin/Ssn8"/>
</dbReference>
<dbReference type="GO" id="GO:0051301">
    <property type="term" value="P:cell division"/>
    <property type="evidence" value="ECO:0007669"/>
    <property type="project" value="UniProtKB-KW"/>
</dbReference>
<dbReference type="SUPFAM" id="SSF47954">
    <property type="entry name" value="Cyclin-like"/>
    <property type="match status" value="1"/>
</dbReference>
<dbReference type="AlphaFoldDB" id="A0A8S0PL92"/>
<evidence type="ECO:0000256" key="2">
    <source>
        <dbReference type="ARBA" id="ARBA00023306"/>
    </source>
</evidence>
<sequence>MKRAAASCVWLASKLEESPRKARQNIWTHILSLRTTLCVRFRSEVVACGVVYAAARRFQAPLPENPPWWKAFDADKSGIDEVCRVLAHLYTLPKAQYIPVCKERGSFATSNRSWDSPHESVTKDGSLTGPAVNEDSSTAEGSSSAANQEVGKDVLVKAALDKMEELKSADDSKSMPTGEESREDPESKLMSDHRTEAGGESNKERDKDKDRDRDRERERTKSRVHDRGRESDRERRREDSERDRDKIKERGHPSRDKGKDSGRVKKSKHHSSRARLTHQGRRIAVNIICMHKLG</sequence>